<dbReference type="Gene3D" id="1.20.120.160">
    <property type="entry name" value="HPT domain"/>
    <property type="match status" value="1"/>
</dbReference>
<dbReference type="InterPro" id="IPR036641">
    <property type="entry name" value="HPT_dom_sf"/>
</dbReference>
<keyword evidence="1" id="KW-0902">Two-component regulatory system</keyword>
<dbReference type="SUPFAM" id="SSF47226">
    <property type="entry name" value="Histidine-containing phosphotransfer domain, HPT domain"/>
    <property type="match status" value="1"/>
</dbReference>
<evidence type="ECO:0000256" key="1">
    <source>
        <dbReference type="ARBA" id="ARBA00023012"/>
    </source>
</evidence>
<protein>
    <recommendedName>
        <fullName evidence="3">HPt domain-containing protein</fullName>
    </recommendedName>
</protein>
<dbReference type="OrthoDB" id="7867809at2"/>
<dbReference type="GO" id="GO:0000160">
    <property type="term" value="P:phosphorelay signal transduction system"/>
    <property type="evidence" value="ECO:0007669"/>
    <property type="project" value="UniProtKB-KW"/>
</dbReference>
<feature type="domain" description="HPt" evidence="3">
    <location>
        <begin position="8"/>
        <end position="105"/>
    </location>
</feature>
<dbReference type="STRING" id="1353537.TP2_06135"/>
<evidence type="ECO:0000313" key="5">
    <source>
        <dbReference type="Proteomes" id="UP000027432"/>
    </source>
</evidence>
<dbReference type="GO" id="GO:0004672">
    <property type="term" value="F:protein kinase activity"/>
    <property type="evidence" value="ECO:0007669"/>
    <property type="project" value="UniProtKB-ARBA"/>
</dbReference>
<evidence type="ECO:0000259" key="3">
    <source>
        <dbReference type="PROSITE" id="PS50894"/>
    </source>
</evidence>
<evidence type="ECO:0000313" key="4">
    <source>
        <dbReference type="EMBL" id="KEO54505.1"/>
    </source>
</evidence>
<proteinExistence type="predicted"/>
<sequence length="109" mass="11886">MIDWERVRELRGEIGADGFAEVVELFLDEVEAVVMTLGSRPARLEEDLHFLKGSAWNIGFRDFGGMCQQGERLAAAGDGGRVDVAAILDCYGESKAVFMGRLTEFTAAA</sequence>
<dbReference type="Proteomes" id="UP000027432">
    <property type="component" value="Unassembled WGS sequence"/>
</dbReference>
<dbReference type="Pfam" id="PF01627">
    <property type="entry name" value="Hpt"/>
    <property type="match status" value="1"/>
</dbReference>
<gene>
    <name evidence="4" type="ORF">TP2_06135</name>
</gene>
<reference evidence="4 5" key="1">
    <citation type="submission" date="2013-07" db="EMBL/GenBank/DDBJ databases">
        <title>Thioclava pacifica DSM 10166 Genome Sequencing.</title>
        <authorList>
            <person name="Lai Q."/>
            <person name="Shao Z."/>
        </authorList>
    </citation>
    <scope>NUCLEOTIDE SEQUENCE [LARGE SCALE GENOMIC DNA]</scope>
    <source>
        <strain evidence="4 5">DSM 10166</strain>
    </source>
</reference>
<keyword evidence="2" id="KW-0597">Phosphoprotein</keyword>
<dbReference type="AlphaFoldDB" id="A0A074JF37"/>
<accession>A0A074JF37</accession>
<dbReference type="InterPro" id="IPR008207">
    <property type="entry name" value="Sig_transdc_His_kin_Hpt_dom"/>
</dbReference>
<dbReference type="PROSITE" id="PS50894">
    <property type="entry name" value="HPT"/>
    <property type="match status" value="1"/>
</dbReference>
<keyword evidence="5" id="KW-1185">Reference proteome</keyword>
<feature type="modified residue" description="Phosphohistidine" evidence="2">
    <location>
        <position position="49"/>
    </location>
</feature>
<name>A0A074JF37_9RHOB</name>
<dbReference type="eggNOG" id="COG2198">
    <property type="taxonomic scope" value="Bacteria"/>
</dbReference>
<comment type="caution">
    <text evidence="4">The sequence shown here is derived from an EMBL/GenBank/DDBJ whole genome shotgun (WGS) entry which is preliminary data.</text>
</comment>
<organism evidence="4 5">
    <name type="scientific">Thioclava pacifica DSM 10166</name>
    <dbReference type="NCBI Taxonomy" id="1353537"/>
    <lineage>
        <taxon>Bacteria</taxon>
        <taxon>Pseudomonadati</taxon>
        <taxon>Pseudomonadota</taxon>
        <taxon>Alphaproteobacteria</taxon>
        <taxon>Rhodobacterales</taxon>
        <taxon>Paracoccaceae</taxon>
        <taxon>Thioclava</taxon>
    </lineage>
</organism>
<evidence type="ECO:0000256" key="2">
    <source>
        <dbReference type="PROSITE-ProRule" id="PRU00110"/>
    </source>
</evidence>
<dbReference type="RefSeq" id="WP_038075869.1">
    <property type="nucleotide sequence ID" value="NZ_AUND01000012.1"/>
</dbReference>
<dbReference type="EMBL" id="AUND01000012">
    <property type="protein sequence ID" value="KEO54505.1"/>
    <property type="molecule type" value="Genomic_DNA"/>
</dbReference>